<proteinExistence type="predicted"/>
<dbReference type="EMBL" id="JACIIU010000017">
    <property type="protein sequence ID" value="MBB6262123.1"/>
    <property type="molecule type" value="Genomic_DNA"/>
</dbReference>
<reference evidence="1 2" key="1">
    <citation type="submission" date="2020-08" db="EMBL/GenBank/DDBJ databases">
        <title>Genomic Encyclopedia of Type Strains, Phase IV (KMG-IV): sequencing the most valuable type-strain genomes for metagenomic binning, comparative biology and taxonomic classification.</title>
        <authorList>
            <person name="Goeker M."/>
        </authorList>
    </citation>
    <scope>NUCLEOTIDE SEQUENCE [LARGE SCALE GENOMIC DNA]</scope>
    <source>
        <strain evidence="1 2">DSM 22336</strain>
    </source>
</reference>
<accession>A0A841LVD6</accession>
<dbReference type="RefSeq" id="WP_184224123.1">
    <property type="nucleotide sequence ID" value="NZ_JACIIU010000017.1"/>
</dbReference>
<comment type="caution">
    <text evidence="1">The sequence shown here is derived from an EMBL/GenBank/DDBJ whole genome shotgun (WGS) entry which is preliminary data.</text>
</comment>
<gene>
    <name evidence="1" type="ORF">FHS77_002691</name>
</gene>
<evidence type="ECO:0000313" key="1">
    <source>
        <dbReference type="EMBL" id="MBB6262123.1"/>
    </source>
</evidence>
<protein>
    <submittedName>
        <fullName evidence="1">Uncharacterized protein</fullName>
    </submittedName>
</protein>
<organism evidence="1 2">
    <name type="scientific">Paenochrobactrum gallinarii</name>
    <dbReference type="NCBI Taxonomy" id="643673"/>
    <lineage>
        <taxon>Bacteria</taxon>
        <taxon>Pseudomonadati</taxon>
        <taxon>Pseudomonadota</taxon>
        <taxon>Alphaproteobacteria</taxon>
        <taxon>Hyphomicrobiales</taxon>
        <taxon>Brucellaceae</taxon>
        <taxon>Paenochrobactrum</taxon>
    </lineage>
</organism>
<dbReference type="AlphaFoldDB" id="A0A841LVD6"/>
<dbReference type="Proteomes" id="UP000555393">
    <property type="component" value="Unassembled WGS sequence"/>
</dbReference>
<sequence length="60" mass="6941">MTLSQILLSASQSNRRLAWDCYRGGKEAEFKKRMSFALRNIKRAKQEREAEHKWKSGAAA</sequence>
<evidence type="ECO:0000313" key="2">
    <source>
        <dbReference type="Proteomes" id="UP000555393"/>
    </source>
</evidence>
<name>A0A841LVD6_9HYPH</name>
<keyword evidence="2" id="KW-1185">Reference proteome</keyword>